<evidence type="ECO:0000313" key="3">
    <source>
        <dbReference type="Proteomes" id="UP000293623"/>
    </source>
</evidence>
<protein>
    <submittedName>
        <fullName evidence="2">Acyl-CoA thioesterase</fullName>
    </submittedName>
</protein>
<proteinExistence type="predicted"/>
<dbReference type="Pfam" id="PF01643">
    <property type="entry name" value="Acyl-ACP_TE"/>
    <property type="match status" value="1"/>
</dbReference>
<organism evidence="2 3">
    <name type="scientific">Pelagerythrobacter rhizovicinus</name>
    <dbReference type="NCBI Taxonomy" id="2268576"/>
    <lineage>
        <taxon>Bacteria</taxon>
        <taxon>Pseudomonadati</taxon>
        <taxon>Pseudomonadota</taxon>
        <taxon>Alphaproteobacteria</taxon>
        <taxon>Sphingomonadales</taxon>
        <taxon>Erythrobacteraceae</taxon>
        <taxon>Pelagerythrobacter</taxon>
    </lineage>
</organism>
<dbReference type="EMBL" id="SDPV01000002">
    <property type="protein sequence ID" value="RXZ64501.1"/>
    <property type="molecule type" value="Genomic_DNA"/>
</dbReference>
<dbReference type="GO" id="GO:0006633">
    <property type="term" value="P:fatty acid biosynthetic process"/>
    <property type="evidence" value="ECO:0007669"/>
    <property type="project" value="InterPro"/>
</dbReference>
<comment type="caution">
    <text evidence="2">The sequence shown here is derived from an EMBL/GenBank/DDBJ whole genome shotgun (WGS) entry which is preliminary data.</text>
</comment>
<dbReference type="Gene3D" id="3.10.129.10">
    <property type="entry name" value="Hotdog Thioesterase"/>
    <property type="match status" value="1"/>
</dbReference>
<feature type="domain" description="Acyl-ACP thioesterase N-terminal hotdog" evidence="1">
    <location>
        <begin position="23"/>
        <end position="148"/>
    </location>
</feature>
<name>A0A4Q2KMX5_9SPHN</name>
<dbReference type="OrthoDB" id="9801517at2"/>
<evidence type="ECO:0000259" key="1">
    <source>
        <dbReference type="Pfam" id="PF01643"/>
    </source>
</evidence>
<reference evidence="2 3" key="1">
    <citation type="submission" date="2019-01" db="EMBL/GenBank/DDBJ databases">
        <title>Altererythrobacter rhizovicinus sp. nov., isolated from the rhizosphere soil of Haloxylon ammodendron.</title>
        <authorList>
            <person name="Li H.-P."/>
            <person name="Gou J.-Y."/>
            <person name="Yao D."/>
            <person name="Han Q.-Q."/>
            <person name="Shao K.-Z."/>
            <person name="Zhao Q."/>
            <person name="Zhang J.-L."/>
        </authorList>
    </citation>
    <scope>NUCLEOTIDE SEQUENCE [LARGE SCALE GENOMIC DNA]</scope>
    <source>
        <strain evidence="2 3">AY-3R</strain>
    </source>
</reference>
<dbReference type="SUPFAM" id="SSF54637">
    <property type="entry name" value="Thioesterase/thiol ester dehydrase-isomerase"/>
    <property type="match status" value="1"/>
</dbReference>
<dbReference type="InterPro" id="IPR002864">
    <property type="entry name" value="Acyl-ACP_thioesterase_NHD"/>
</dbReference>
<gene>
    <name evidence="2" type="ORF">ETX26_11465</name>
</gene>
<dbReference type="AlphaFoldDB" id="A0A4Q2KMX5"/>
<sequence>MADGDGRHALEHRSGRAAKVTSRFQRTFTARPEHIDVMGHVNNAVWVQWVQDLATAHWEAAAAPEHVRDYVWVVTRHEIDYRGNVAEGESVTGETWIEGEPRGATSVRRVEFRDAAGKLIVAAATTWAMLDRESGRLARVRREIVAPFLDA</sequence>
<dbReference type="GO" id="GO:0016790">
    <property type="term" value="F:thiolester hydrolase activity"/>
    <property type="evidence" value="ECO:0007669"/>
    <property type="project" value="InterPro"/>
</dbReference>
<accession>A0A4Q2KMX5</accession>
<evidence type="ECO:0000313" key="2">
    <source>
        <dbReference type="EMBL" id="RXZ64501.1"/>
    </source>
</evidence>
<dbReference type="Proteomes" id="UP000293623">
    <property type="component" value="Unassembled WGS sequence"/>
</dbReference>
<dbReference type="CDD" id="cd00586">
    <property type="entry name" value="4HBT"/>
    <property type="match status" value="1"/>
</dbReference>
<keyword evidence="3" id="KW-1185">Reference proteome</keyword>
<dbReference type="InterPro" id="IPR029069">
    <property type="entry name" value="HotDog_dom_sf"/>
</dbReference>